<organism evidence="5 6">
    <name type="scientific">Polypedilum vanderplanki</name>
    <name type="common">Sleeping chironomid midge</name>
    <dbReference type="NCBI Taxonomy" id="319348"/>
    <lineage>
        <taxon>Eukaryota</taxon>
        <taxon>Metazoa</taxon>
        <taxon>Ecdysozoa</taxon>
        <taxon>Arthropoda</taxon>
        <taxon>Hexapoda</taxon>
        <taxon>Insecta</taxon>
        <taxon>Pterygota</taxon>
        <taxon>Neoptera</taxon>
        <taxon>Endopterygota</taxon>
        <taxon>Diptera</taxon>
        <taxon>Nematocera</taxon>
        <taxon>Chironomoidea</taxon>
        <taxon>Chironomidae</taxon>
        <taxon>Chironominae</taxon>
        <taxon>Polypedilum</taxon>
        <taxon>Polypedilum</taxon>
    </lineage>
</organism>
<protein>
    <submittedName>
        <fullName evidence="5">Uncharacterized protein</fullName>
    </submittedName>
</protein>
<gene>
    <name evidence="5" type="ORF">PVAND_014393</name>
</gene>
<evidence type="ECO:0000256" key="3">
    <source>
        <dbReference type="ARBA" id="ARBA00023004"/>
    </source>
</evidence>
<dbReference type="InterPro" id="IPR023214">
    <property type="entry name" value="HAD_sf"/>
</dbReference>
<reference evidence="5" key="1">
    <citation type="submission" date="2021-03" db="EMBL/GenBank/DDBJ databases">
        <title>Chromosome level genome of the anhydrobiotic midge Polypedilum vanderplanki.</title>
        <authorList>
            <person name="Yoshida Y."/>
            <person name="Kikawada T."/>
            <person name="Gusev O."/>
        </authorList>
    </citation>
    <scope>NUCLEOTIDE SEQUENCE</scope>
    <source>
        <strain evidence="5">NIAS01</strain>
        <tissue evidence="5">Whole body or cell culture</tissue>
    </source>
</reference>
<dbReference type="Gene3D" id="2.60.120.620">
    <property type="entry name" value="q2cbj1_9rhob like domain"/>
    <property type="match status" value="1"/>
</dbReference>
<keyword evidence="2" id="KW-0479">Metal-binding</keyword>
<dbReference type="SUPFAM" id="SSF56784">
    <property type="entry name" value="HAD-like"/>
    <property type="match status" value="1"/>
</dbReference>
<dbReference type="InterPro" id="IPR008775">
    <property type="entry name" value="Phytyl_CoA_dOase-like"/>
</dbReference>
<proteinExistence type="inferred from homology"/>
<dbReference type="Proteomes" id="UP001107558">
    <property type="component" value="Chromosome 4"/>
</dbReference>
<keyword evidence="6" id="KW-1185">Reference proteome</keyword>
<dbReference type="SUPFAM" id="SSF51197">
    <property type="entry name" value="Clavaminate synthase-like"/>
    <property type="match status" value="1"/>
</dbReference>
<dbReference type="EMBL" id="JADBJN010000004">
    <property type="protein sequence ID" value="KAG5666362.1"/>
    <property type="molecule type" value="Genomic_DNA"/>
</dbReference>
<dbReference type="OrthoDB" id="445007at2759"/>
<evidence type="ECO:0000313" key="5">
    <source>
        <dbReference type="EMBL" id="KAG5666362.1"/>
    </source>
</evidence>
<accession>A0A9J6B9H0</accession>
<sequence length="525" mass="59902">MTSKLLEKFNQDGFLVLEDFYTPAEINELLKAGRALPSQAPKEERCAFQSQQRDKKYFLESGNKICYFFEATALGPNNELIVPEEFSLNKVGHALGVQHPVFRKYTFDNRIRELCWQLGFQKPALTQSMYMFKNPGIGAEVTAHQDATYMYTEPLSVVGFWIALDDATFENGCLKFIRGSHKNGVHRRYMRNNDPNSEDVLVFDKPAPIYQQSSFTAVPVKSGTLVVIHGNVVHRSDPNRSQKSRHAYTFHVIETKDTKYSPDNWLQPNEPFPILYERSNTVINRLIEMGKRVYFITNNSTRTREELAEKAKIMDFNVGLDNMISTSYLAAHYLKSQNFNKKVYIVGSSGISRELDAVGIKHTGVGPDFHTGSLMAYMNENLVLDPEIGAVIVGFDEHISFQTKKNVIPGTGSIVKAVETCAERKTIVMGKPENWLCDIFFKDDIKNNSNRFLMIGDRLNTDVLFGKKNNLQTLLVESGVHKIDKVKQIIEYLEKNTELERREDLVNQIPDYFVTKLGDLLNNFE</sequence>
<name>A0A9J6B9H0_POLVA</name>
<evidence type="ECO:0000256" key="4">
    <source>
        <dbReference type="ARBA" id="ARBA00038356"/>
    </source>
</evidence>
<dbReference type="Pfam" id="PF13242">
    <property type="entry name" value="Hydrolase_like"/>
    <property type="match status" value="1"/>
</dbReference>
<dbReference type="Pfam" id="PF05721">
    <property type="entry name" value="PhyH"/>
    <property type="match status" value="1"/>
</dbReference>
<dbReference type="PANTHER" id="PTHR20883:SF15">
    <property type="entry name" value="PHYTANOYL-COA DIOXYGENASE DOMAIN-CONTAINING PROTEIN 1"/>
    <property type="match status" value="1"/>
</dbReference>
<dbReference type="GO" id="GO:0046872">
    <property type="term" value="F:metal ion binding"/>
    <property type="evidence" value="ECO:0007669"/>
    <property type="project" value="UniProtKB-KW"/>
</dbReference>
<dbReference type="AlphaFoldDB" id="A0A9J6B9H0"/>
<dbReference type="Gene3D" id="3.40.50.1000">
    <property type="entry name" value="HAD superfamily/HAD-like"/>
    <property type="match status" value="2"/>
</dbReference>
<comment type="similarity">
    <text evidence="4">Belongs to the PhyH family. PHYHD1 subfamily.</text>
</comment>
<dbReference type="PANTHER" id="PTHR20883">
    <property type="entry name" value="PHYTANOYL-COA DIOXYGENASE DOMAIN CONTAINING 1"/>
    <property type="match status" value="1"/>
</dbReference>
<evidence type="ECO:0000256" key="2">
    <source>
        <dbReference type="ARBA" id="ARBA00022723"/>
    </source>
</evidence>
<evidence type="ECO:0000256" key="1">
    <source>
        <dbReference type="ARBA" id="ARBA00001962"/>
    </source>
</evidence>
<dbReference type="Pfam" id="PF13344">
    <property type="entry name" value="Hydrolase_6"/>
    <property type="match status" value="1"/>
</dbReference>
<comment type="cofactor">
    <cofactor evidence="1">
        <name>Fe cation</name>
        <dbReference type="ChEBI" id="CHEBI:24875"/>
    </cofactor>
</comment>
<evidence type="ECO:0000313" key="6">
    <source>
        <dbReference type="Proteomes" id="UP001107558"/>
    </source>
</evidence>
<comment type="caution">
    <text evidence="5">The sequence shown here is derived from an EMBL/GenBank/DDBJ whole genome shotgun (WGS) entry which is preliminary data.</text>
</comment>
<dbReference type="InterPro" id="IPR006357">
    <property type="entry name" value="HAD-SF_hydro_IIA"/>
</dbReference>
<keyword evidence="3" id="KW-0408">Iron</keyword>
<dbReference type="InterPro" id="IPR036412">
    <property type="entry name" value="HAD-like_sf"/>
</dbReference>